<comment type="similarity">
    <text evidence="2 8">Belongs to the MLO family.</text>
</comment>
<feature type="compositionally biased region" description="Polar residues" evidence="9">
    <location>
        <begin position="348"/>
        <end position="389"/>
    </location>
</feature>
<keyword evidence="7 8" id="KW-0568">Pathogenesis-related protein</keyword>
<evidence type="ECO:0000256" key="6">
    <source>
        <dbReference type="ARBA" id="ARBA00023136"/>
    </source>
</evidence>
<feature type="compositionally biased region" description="Basic and acidic residues" evidence="9">
    <location>
        <begin position="329"/>
        <end position="338"/>
    </location>
</feature>
<gene>
    <name evidence="8" type="primary">MLO</name>
    <name evidence="12" type="ORF">V8G54_023742</name>
</gene>
<feature type="transmembrane region" description="Helical" evidence="10">
    <location>
        <begin position="269"/>
        <end position="290"/>
    </location>
</feature>
<evidence type="ECO:0000256" key="3">
    <source>
        <dbReference type="ARBA" id="ARBA00022692"/>
    </source>
</evidence>
<keyword evidence="13" id="KW-1185">Reference proteome</keyword>
<comment type="domain">
    <text evidence="8">The C-terminus contains a calmodulin-binding domain, which binds calmodulin in a calcium-dependent fashion.</text>
</comment>
<evidence type="ECO:0000256" key="10">
    <source>
        <dbReference type="SAM" id="Phobius"/>
    </source>
</evidence>
<evidence type="ECO:0000256" key="8">
    <source>
        <dbReference type="RuleBase" id="RU280816"/>
    </source>
</evidence>
<keyword evidence="3 8" id="KW-0812">Transmembrane</keyword>
<evidence type="ECO:0000256" key="4">
    <source>
        <dbReference type="ARBA" id="ARBA00022821"/>
    </source>
</evidence>
<evidence type="ECO:0000313" key="12">
    <source>
        <dbReference type="EMBL" id="WVZ02936.1"/>
    </source>
</evidence>
<dbReference type="Pfam" id="PF03094">
    <property type="entry name" value="Mlo"/>
    <property type="match status" value="2"/>
</dbReference>
<keyword evidence="6 8" id="KW-0472">Membrane</keyword>
<accession>A0AAQ3N5H5</accession>
<dbReference type="GO" id="GO:0006952">
    <property type="term" value="P:defense response"/>
    <property type="evidence" value="ECO:0007669"/>
    <property type="project" value="UniProtKB-KW"/>
</dbReference>
<dbReference type="InterPro" id="IPR004326">
    <property type="entry name" value="Mlo"/>
</dbReference>
<dbReference type="GO" id="GO:0016020">
    <property type="term" value="C:membrane"/>
    <property type="evidence" value="ECO:0007669"/>
    <property type="project" value="UniProtKB-SubCell"/>
</dbReference>
<feature type="transmembrane region" description="Helical" evidence="10">
    <location>
        <begin position="87"/>
        <end position="108"/>
    </location>
</feature>
<evidence type="ECO:0000256" key="2">
    <source>
        <dbReference type="ARBA" id="ARBA00006574"/>
    </source>
</evidence>
<dbReference type="AlphaFoldDB" id="A0AAQ3N5H5"/>
<dbReference type="EMBL" id="CP144694">
    <property type="protein sequence ID" value="WVZ02936.1"/>
    <property type="molecule type" value="Genomic_DNA"/>
</dbReference>
<feature type="chain" id="PRO_5043003010" description="MLO-like protein" evidence="11">
    <location>
        <begin position="16"/>
        <end position="444"/>
    </location>
</feature>
<keyword evidence="4 8" id="KW-0611">Plant defense</keyword>
<evidence type="ECO:0000256" key="9">
    <source>
        <dbReference type="SAM" id="MobiDB-lite"/>
    </source>
</evidence>
<dbReference type="PANTHER" id="PTHR31942:SF57">
    <property type="entry name" value="MLO-LIKE PROTEIN"/>
    <property type="match status" value="1"/>
</dbReference>
<evidence type="ECO:0000313" key="13">
    <source>
        <dbReference type="Proteomes" id="UP001374535"/>
    </source>
</evidence>
<feature type="region of interest" description="Disordered" evidence="9">
    <location>
        <begin position="317"/>
        <end position="393"/>
    </location>
</feature>
<proteinExistence type="inferred from homology"/>
<evidence type="ECO:0000256" key="11">
    <source>
        <dbReference type="SAM" id="SignalP"/>
    </source>
</evidence>
<reference evidence="12 13" key="1">
    <citation type="journal article" date="2023" name="Life. Sci Alliance">
        <title>Evolutionary insights into 3D genome organization and epigenetic landscape of Vigna mungo.</title>
        <authorList>
            <person name="Junaid A."/>
            <person name="Singh B."/>
            <person name="Bhatia S."/>
        </authorList>
    </citation>
    <scope>NUCLEOTIDE SEQUENCE [LARGE SCALE GENOMIC DNA]</scope>
    <source>
        <strain evidence="12">Urdbean</strain>
    </source>
</reference>
<name>A0AAQ3N5H5_VIGMU</name>
<sequence>MMKFGFMSFLLTIMSEVPISKICINKDVATYFLPCKDAAELTGLSATHTSTSEFDVAPATNESEVEVNYCEAKGMVSLISSDGILQLNIFISFLAVFHILFCTLTMCLGKAKMRRWKRWEEETRTLEYQIANDPRRFQYTGQTMIGKRHLNFWSYHSPLLWMANISLGSNFNFKKFLSRTYDEDFQKVMGIRYDQIRNKANPVIKGSLLVTPSDAHFWFHRPEWLLHLLKFILIQSSVTVFDRTPFNLHSSPGLGSCFNRENEDIGIRIGMGIAVQLLCGYVTLPLFALVTQMGSSMRREIFTERVSMGLKNWHKRAKQSLQNNSTSRKHSDSLHSKGGDNSARGTMHSLNNPDIVVVTNNPSPSNEGESIAPTNNEQDVSSPSTSEITATEEENSKIITRGTYDGEISFGSSWKNLGSGRGIGEIVSITEEDDAEKLSEFIHR</sequence>
<keyword evidence="5 8" id="KW-1133">Transmembrane helix</keyword>
<dbReference type="Proteomes" id="UP001374535">
    <property type="component" value="Chromosome 7"/>
</dbReference>
<keyword evidence="8" id="KW-0112">Calmodulin-binding</keyword>
<feature type="signal peptide" evidence="11">
    <location>
        <begin position="1"/>
        <end position="15"/>
    </location>
</feature>
<dbReference type="GO" id="GO:0005516">
    <property type="term" value="F:calmodulin binding"/>
    <property type="evidence" value="ECO:0007669"/>
    <property type="project" value="UniProtKB-KW"/>
</dbReference>
<keyword evidence="11" id="KW-0732">Signal</keyword>
<evidence type="ECO:0000256" key="5">
    <source>
        <dbReference type="ARBA" id="ARBA00022989"/>
    </source>
</evidence>
<dbReference type="PANTHER" id="PTHR31942">
    <property type="entry name" value="MLO-LIKE PROTEIN 1"/>
    <property type="match status" value="1"/>
</dbReference>
<comment type="function">
    <text evidence="8">May be involved in modulation of pathogen defense and leaf cell death.</text>
</comment>
<evidence type="ECO:0000256" key="7">
    <source>
        <dbReference type="ARBA" id="ARBA00023265"/>
    </source>
</evidence>
<protein>
    <recommendedName>
        <fullName evidence="8">MLO-like protein</fullName>
    </recommendedName>
</protein>
<comment type="subcellular location">
    <subcellularLocation>
        <location evidence="1 8">Membrane</location>
        <topology evidence="1 8">Multi-pass membrane protein</topology>
    </subcellularLocation>
</comment>
<evidence type="ECO:0000256" key="1">
    <source>
        <dbReference type="ARBA" id="ARBA00004141"/>
    </source>
</evidence>
<organism evidence="12 13">
    <name type="scientific">Vigna mungo</name>
    <name type="common">Black gram</name>
    <name type="synonym">Phaseolus mungo</name>
    <dbReference type="NCBI Taxonomy" id="3915"/>
    <lineage>
        <taxon>Eukaryota</taxon>
        <taxon>Viridiplantae</taxon>
        <taxon>Streptophyta</taxon>
        <taxon>Embryophyta</taxon>
        <taxon>Tracheophyta</taxon>
        <taxon>Spermatophyta</taxon>
        <taxon>Magnoliopsida</taxon>
        <taxon>eudicotyledons</taxon>
        <taxon>Gunneridae</taxon>
        <taxon>Pentapetalae</taxon>
        <taxon>rosids</taxon>
        <taxon>fabids</taxon>
        <taxon>Fabales</taxon>
        <taxon>Fabaceae</taxon>
        <taxon>Papilionoideae</taxon>
        <taxon>50 kb inversion clade</taxon>
        <taxon>NPAAA clade</taxon>
        <taxon>indigoferoid/millettioid clade</taxon>
        <taxon>Phaseoleae</taxon>
        <taxon>Vigna</taxon>
    </lineage>
</organism>